<name>A0A1T5CI49_9SPHI</name>
<protein>
    <submittedName>
        <fullName evidence="3">L-fuconolactonase</fullName>
    </submittedName>
</protein>
<comment type="similarity">
    <text evidence="1">Belongs to the metallo-dependent hydrolases superfamily.</text>
</comment>
<evidence type="ECO:0000313" key="4">
    <source>
        <dbReference type="Proteomes" id="UP000190150"/>
    </source>
</evidence>
<dbReference type="Pfam" id="PF04909">
    <property type="entry name" value="Amidohydro_2"/>
    <property type="match status" value="1"/>
</dbReference>
<dbReference type="OrthoDB" id="5450317at2"/>
<gene>
    <name evidence="3" type="ORF">SAMN05660841_01341</name>
</gene>
<dbReference type="PANTHER" id="PTHR43569">
    <property type="entry name" value="AMIDOHYDROLASE"/>
    <property type="match status" value="1"/>
</dbReference>
<dbReference type="Proteomes" id="UP000190150">
    <property type="component" value="Unassembled WGS sequence"/>
</dbReference>
<dbReference type="EMBL" id="FUZF01000004">
    <property type="protein sequence ID" value="SKB59165.1"/>
    <property type="molecule type" value="Genomic_DNA"/>
</dbReference>
<evidence type="ECO:0000256" key="1">
    <source>
        <dbReference type="ARBA" id="ARBA00038310"/>
    </source>
</evidence>
<proteinExistence type="inferred from homology"/>
<organism evidence="3 4">
    <name type="scientific">Sphingobacterium nematocida</name>
    <dbReference type="NCBI Taxonomy" id="1513896"/>
    <lineage>
        <taxon>Bacteria</taxon>
        <taxon>Pseudomonadati</taxon>
        <taxon>Bacteroidota</taxon>
        <taxon>Sphingobacteriia</taxon>
        <taxon>Sphingobacteriales</taxon>
        <taxon>Sphingobacteriaceae</taxon>
        <taxon>Sphingobacterium</taxon>
    </lineage>
</organism>
<accession>A0A1T5CI49</accession>
<dbReference type="SUPFAM" id="SSF51556">
    <property type="entry name" value="Metallo-dependent hydrolases"/>
    <property type="match status" value="1"/>
</dbReference>
<dbReference type="STRING" id="1513896.SAMN05660841_01341"/>
<reference evidence="4" key="1">
    <citation type="submission" date="2017-02" db="EMBL/GenBank/DDBJ databases">
        <authorList>
            <person name="Varghese N."/>
            <person name="Submissions S."/>
        </authorList>
    </citation>
    <scope>NUCLEOTIDE SEQUENCE [LARGE SCALE GENOMIC DNA]</scope>
    <source>
        <strain evidence="4">DSM 24091</strain>
    </source>
</reference>
<dbReference type="GO" id="GO:0016787">
    <property type="term" value="F:hydrolase activity"/>
    <property type="evidence" value="ECO:0007669"/>
    <property type="project" value="InterPro"/>
</dbReference>
<evidence type="ECO:0000313" key="3">
    <source>
        <dbReference type="EMBL" id="SKB59165.1"/>
    </source>
</evidence>
<dbReference type="InterPro" id="IPR006680">
    <property type="entry name" value="Amidohydro-rel"/>
</dbReference>
<keyword evidence="4" id="KW-1185">Reference proteome</keyword>
<dbReference type="Gene3D" id="3.20.20.140">
    <property type="entry name" value="Metal-dependent hydrolases"/>
    <property type="match status" value="1"/>
</dbReference>
<sequence length="276" mass="31582">MRIDSHQHFWLYDSVKDAWITDDMKVIQRNFLPNDISKTLKDNRMDGVVAVQADQSIRETEFLVELATAYKMIKGIVGWVDLRAEDIESQLLKFSDFPVIKGFRHIVEAEAEGDFLIQPEFQRGIKALTKYKYSYDLLVRPVHYASTLKCVADNPEQQFILDHMAKPAVAAGEFAEWAAFITALSAFPNVYCKISGLVTEADWKAWSIADFELYIRHAVDSFGKRRICFGSDWPVSTLAATYEQLLEISEAYLEGFTDIEKADFFGGNAVRFYNLK</sequence>
<dbReference type="InterPro" id="IPR032466">
    <property type="entry name" value="Metal_Hydrolase"/>
</dbReference>
<dbReference type="InterPro" id="IPR052350">
    <property type="entry name" value="Metallo-dep_Lactonases"/>
</dbReference>
<dbReference type="RefSeq" id="WP_079642321.1">
    <property type="nucleotide sequence ID" value="NZ_FUZF01000004.1"/>
</dbReference>
<dbReference type="AlphaFoldDB" id="A0A1T5CI49"/>
<evidence type="ECO:0000259" key="2">
    <source>
        <dbReference type="Pfam" id="PF04909"/>
    </source>
</evidence>
<dbReference type="PANTHER" id="PTHR43569:SF2">
    <property type="entry name" value="AMIDOHYDROLASE-RELATED DOMAIN-CONTAINING PROTEIN"/>
    <property type="match status" value="1"/>
</dbReference>
<feature type="domain" description="Amidohydrolase-related" evidence="2">
    <location>
        <begin position="3"/>
        <end position="275"/>
    </location>
</feature>